<organism evidence="5 6">
    <name type="scientific">Saprolegnia diclina (strain VS20)</name>
    <dbReference type="NCBI Taxonomy" id="1156394"/>
    <lineage>
        <taxon>Eukaryota</taxon>
        <taxon>Sar</taxon>
        <taxon>Stramenopiles</taxon>
        <taxon>Oomycota</taxon>
        <taxon>Saprolegniomycetes</taxon>
        <taxon>Saprolegniales</taxon>
        <taxon>Saprolegniaceae</taxon>
        <taxon>Saprolegnia</taxon>
    </lineage>
</organism>
<dbReference type="GeneID" id="19953168"/>
<dbReference type="SUPFAM" id="SSF46785">
    <property type="entry name" value="Winged helix' DNA-binding domain"/>
    <property type="match status" value="1"/>
</dbReference>
<dbReference type="EMBL" id="JH767180">
    <property type="protein sequence ID" value="EQC29897.1"/>
    <property type="molecule type" value="Genomic_DNA"/>
</dbReference>
<evidence type="ECO:0000256" key="1">
    <source>
        <dbReference type="ARBA" id="ARBA00022884"/>
    </source>
</evidence>
<evidence type="ECO:0000256" key="3">
    <source>
        <dbReference type="SAM" id="MobiDB-lite"/>
    </source>
</evidence>
<dbReference type="Gene3D" id="1.10.10.10">
    <property type="entry name" value="Winged helix-like DNA-binding domain superfamily/Winged helix DNA-binding domain"/>
    <property type="match status" value="1"/>
</dbReference>
<evidence type="ECO:0000313" key="5">
    <source>
        <dbReference type="EMBL" id="EQC29897.1"/>
    </source>
</evidence>
<dbReference type="OMA" id="HMDVDGF"/>
<name>T0RJ28_SAPDV</name>
<feature type="region of interest" description="Disordered" evidence="3">
    <location>
        <begin position="49"/>
        <end position="94"/>
    </location>
</feature>
<dbReference type="eggNOG" id="KOG2590">
    <property type="taxonomic scope" value="Eukaryota"/>
</dbReference>
<reference evidence="5 6" key="1">
    <citation type="submission" date="2012-04" db="EMBL/GenBank/DDBJ databases">
        <title>The Genome Sequence of Saprolegnia declina VS20.</title>
        <authorList>
            <consortium name="The Broad Institute Genome Sequencing Platform"/>
            <person name="Russ C."/>
            <person name="Nusbaum C."/>
            <person name="Tyler B."/>
            <person name="van West P."/>
            <person name="Dieguez-Uribeondo J."/>
            <person name="de Bruijn I."/>
            <person name="Tripathy S."/>
            <person name="Jiang R."/>
            <person name="Young S.K."/>
            <person name="Zeng Q."/>
            <person name="Gargeya S."/>
            <person name="Fitzgerald M."/>
            <person name="Haas B."/>
            <person name="Abouelleil A."/>
            <person name="Alvarado L."/>
            <person name="Arachchi H.M."/>
            <person name="Berlin A."/>
            <person name="Chapman S.B."/>
            <person name="Goldberg J."/>
            <person name="Griggs A."/>
            <person name="Gujja S."/>
            <person name="Hansen M."/>
            <person name="Howarth C."/>
            <person name="Imamovic A."/>
            <person name="Larimer J."/>
            <person name="McCowen C."/>
            <person name="Montmayeur A."/>
            <person name="Murphy C."/>
            <person name="Neiman D."/>
            <person name="Pearson M."/>
            <person name="Priest M."/>
            <person name="Roberts A."/>
            <person name="Saif S."/>
            <person name="Shea T."/>
            <person name="Sisk P."/>
            <person name="Sykes S."/>
            <person name="Wortman J."/>
            <person name="Nusbaum C."/>
            <person name="Birren B."/>
        </authorList>
    </citation>
    <scope>NUCLEOTIDE SEQUENCE [LARGE SCALE GENOMIC DNA]</scope>
    <source>
        <strain evidence="5 6">VS20</strain>
    </source>
</reference>
<dbReference type="InterPro" id="IPR045180">
    <property type="entry name" value="La_dom_prot"/>
</dbReference>
<dbReference type="OrthoDB" id="340227at2759"/>
<evidence type="ECO:0000313" key="6">
    <source>
        <dbReference type="Proteomes" id="UP000030762"/>
    </source>
</evidence>
<dbReference type="InterPro" id="IPR036388">
    <property type="entry name" value="WH-like_DNA-bd_sf"/>
</dbReference>
<proteinExistence type="predicted"/>
<dbReference type="GO" id="GO:0003723">
    <property type="term" value="F:RNA binding"/>
    <property type="evidence" value="ECO:0007669"/>
    <property type="project" value="UniProtKB-UniRule"/>
</dbReference>
<dbReference type="PANTHER" id="PTHR22792">
    <property type="entry name" value="LUPUS LA PROTEIN-RELATED"/>
    <property type="match status" value="1"/>
</dbReference>
<gene>
    <name evidence="5" type="ORF">SDRG_12441</name>
</gene>
<dbReference type="RefSeq" id="XP_008616736.1">
    <property type="nucleotide sequence ID" value="XM_008618514.1"/>
</dbReference>
<feature type="compositionally biased region" description="Polar residues" evidence="3">
    <location>
        <begin position="54"/>
        <end position="63"/>
    </location>
</feature>
<keyword evidence="6" id="KW-1185">Reference proteome</keyword>
<evidence type="ECO:0000256" key="2">
    <source>
        <dbReference type="PROSITE-ProRule" id="PRU00332"/>
    </source>
</evidence>
<dbReference type="AlphaFoldDB" id="T0RJ28"/>
<dbReference type="SMART" id="SM00715">
    <property type="entry name" value="LA"/>
    <property type="match status" value="1"/>
</dbReference>
<dbReference type="Proteomes" id="UP000030762">
    <property type="component" value="Unassembled WGS sequence"/>
</dbReference>
<accession>T0RJ28</accession>
<sequence length="219" mass="24256">MELARRVKKYAGARDRHLTGANTSVFQKIGRAKMAATNVKYRLVEAEEVAQTAGEPSSPTATANKKKPVADKSGAPRRAPSGGRGKGGRGGRRENGFYANGTFIAYNDTKATAEYAKQQIEFYLSADNLVRDTFLRQHMDIDGYVPLAFIGSFQAVFAAHRDYPTLLAAMKTSTTLELDEKNEKIRPVVWKQWLWPQPDGQFGVPRYIKVDEEATPAAE</sequence>
<keyword evidence="1 2" id="KW-0694">RNA-binding</keyword>
<protein>
    <recommendedName>
        <fullName evidence="4">HTH La-type RNA-binding domain-containing protein</fullName>
    </recommendedName>
</protein>
<dbReference type="InterPro" id="IPR036390">
    <property type="entry name" value="WH_DNA-bd_sf"/>
</dbReference>
<dbReference type="CDD" id="cd07323">
    <property type="entry name" value="LAM"/>
    <property type="match status" value="1"/>
</dbReference>
<dbReference type="PANTHER" id="PTHR22792:SF157">
    <property type="entry name" value="LA PROTEIN"/>
    <property type="match status" value="1"/>
</dbReference>
<evidence type="ECO:0000259" key="4">
    <source>
        <dbReference type="PROSITE" id="PS50961"/>
    </source>
</evidence>
<dbReference type="Pfam" id="PF05383">
    <property type="entry name" value="La"/>
    <property type="match status" value="1"/>
</dbReference>
<dbReference type="STRING" id="1156394.T0RJ28"/>
<dbReference type="VEuPathDB" id="FungiDB:SDRG_12441"/>
<feature type="domain" description="HTH La-type RNA-binding" evidence="4">
    <location>
        <begin position="106"/>
        <end position="196"/>
    </location>
</feature>
<dbReference type="InParanoid" id="T0RJ28"/>
<dbReference type="PROSITE" id="PS50961">
    <property type="entry name" value="HTH_LA"/>
    <property type="match status" value="1"/>
</dbReference>
<dbReference type="InterPro" id="IPR006630">
    <property type="entry name" value="La_HTH"/>
</dbReference>